<dbReference type="PROSITE" id="PS50821">
    <property type="entry name" value="PAZ"/>
    <property type="match status" value="1"/>
</dbReference>
<feature type="domain" description="Dicer dsRNA-binding fold" evidence="23">
    <location>
        <begin position="560"/>
        <end position="647"/>
    </location>
</feature>
<evidence type="ECO:0000256" key="9">
    <source>
        <dbReference type="ARBA" id="ARBA00022801"/>
    </source>
</evidence>
<evidence type="ECO:0000256" key="10">
    <source>
        <dbReference type="ARBA" id="ARBA00022806"/>
    </source>
</evidence>
<evidence type="ECO:0000256" key="13">
    <source>
        <dbReference type="ARBA" id="ARBA00022884"/>
    </source>
</evidence>
<comment type="similarity">
    <text evidence="17 18">Belongs to the helicase family. Dicer subfamily.</text>
</comment>
<dbReference type="InterPro" id="IPR005034">
    <property type="entry name" value="Dicer_dimerisation"/>
</dbReference>
<name>A0A9Q1M836_9SOLA</name>
<dbReference type="PROSITE" id="PS51192">
    <property type="entry name" value="HELICASE_ATP_BIND_1"/>
    <property type="match status" value="1"/>
</dbReference>
<evidence type="ECO:0000256" key="8">
    <source>
        <dbReference type="ARBA" id="ARBA00022759"/>
    </source>
</evidence>
<keyword evidence="5" id="KW-0479">Metal-binding</keyword>
<dbReference type="CDD" id="cd00593">
    <property type="entry name" value="RIBOc"/>
    <property type="match status" value="2"/>
</dbReference>
<dbReference type="Gene3D" id="3.30.160.380">
    <property type="entry name" value="Dicer dimerisation domain"/>
    <property type="match status" value="1"/>
</dbReference>
<dbReference type="PROSITE" id="PS51327">
    <property type="entry name" value="DICER_DSRBF"/>
    <property type="match status" value="1"/>
</dbReference>
<comment type="cofactor">
    <cofactor evidence="2">
        <name>Mg(2+)</name>
        <dbReference type="ChEBI" id="CHEBI:18420"/>
    </cofactor>
</comment>
<dbReference type="InterPro" id="IPR003100">
    <property type="entry name" value="PAZ_dom"/>
</dbReference>
<dbReference type="InterPro" id="IPR036389">
    <property type="entry name" value="RNase_III_sf"/>
</dbReference>
<dbReference type="EMBL" id="JAJAGQ010000010">
    <property type="protein sequence ID" value="KAJ8551668.1"/>
    <property type="molecule type" value="Genomic_DNA"/>
</dbReference>
<dbReference type="FunFam" id="3.40.50.300:FF:000705">
    <property type="entry name" value="Endoribonuclease dicer-like protein"/>
    <property type="match status" value="1"/>
</dbReference>
<keyword evidence="8" id="KW-0255">Endonuclease</keyword>
<keyword evidence="9" id="KW-0378">Hydrolase</keyword>
<dbReference type="GO" id="GO:0005737">
    <property type="term" value="C:cytoplasm"/>
    <property type="evidence" value="ECO:0007669"/>
    <property type="project" value="TreeGrafter"/>
</dbReference>
<dbReference type="FunFam" id="3.30.160.380:FF:000001">
    <property type="entry name" value="Endoribonuclease dicer-like 1"/>
    <property type="match status" value="1"/>
</dbReference>
<dbReference type="InterPro" id="IPR036085">
    <property type="entry name" value="PAZ_dom_sf"/>
</dbReference>
<sequence length="1404" mass="158241">MEPADVAVSENQQLSADPLPFARSYQLEALETALKQNTIVYLETGSGKTLIAIMLLRSYAYLLRKPSPYIAVFLVPTVVLVTQQGDSVSMHTDFKVGKYWGEMGVDYWDAATWQRQVDDHEVLVMTPAILLAALRHSFLKIEMIKVIIFDECHNARGRHPYSCIMMEFYHRQLTRESAQLPRIFGMTASPIKSKGSSTAESYWQMIRDLENLMNSKVYTCGSESVLAEYIPFSNLKLKIFQHVDIPCKLIHSLAEDLERLKEKHEDSISTSDLSYLSAESAKGRLSKLYSAFLFCLIEMGAWLAFKAAEFLSCADNEFFSWGELDVCAQTIVRNFSLGASKVFLARLPSGSHWSIGGDIQANTDVRYLSSKVTCLVESLLEYRDLKDLRCIIFVERIITAIVLRTLLNELLPELTGWRTEYTAGHASVVQSQSRKTQNKIVQEFRKGLVNIIVATSILEEGLDVQSCNLVIRFDPSATVCSFIQSRGRARMQNSDFLIMIKSGDSSTLTRMQNYMASGEIMRLESLRHASIPCSPLDDELYDEPCYKVESTGAVVTLSSSVSLLYFYCSRLPSDGYFKPNPRCVIDKETETCTLHLPKSCPLQRIISVRGNSKILKQLACLEACKELHRVGALTDNLVPDIVEEEAINKELEGQIHTVEEPKYFPPELVSHCGNDSEAEAVYYCYLVELQHDSCNDFQLHGIILAVRTRLKFDDEILAFDLDVDRGRLLQVQLYHSKVVTLTSEEIRRCQRFQVTVFRTLLDHNLSKLPDALAAVQSPIGSAVSDYLLLPSLGSTPEINWKCVNSFLFPSQVLGEKHMDFCSTQGKKRSVNTKSGVVCSCMLENSLVCTPHNGHIYCITGFLDNLDCNSLLDMRTGESITYREYYKKRHGINICFEGEPLLRGKHICKVHNYLQRSRTQKAKDSTDSSVELPPEVCSLIMSPVSISTLYTYVYVPSIMHRIESLIMASNLKRMHLDHCTLNIFIPTAMVLEAMTTKKCLEKFHLESLETLGDSFLKYAASIQLFKTYENHHEGLLTVKKNKIISNAALCKLGCARKIPGFIRNEPFDPKTWLIPGDNSQVHKFDEEFLMPSVKIYSREKLKIKSKRVADVVEALIGAYLSSGGELAALSFMKWLGLDIDFVDTPMPRHFPMNAEKIVNITYLESMLHYRFNDPSLLVEALTHGSYMLSEIPRCYQRLEFLGDAVLDYVVTAHLYFKYPGLTPGLITDLRSASVNNECYAQSAVKAGLHKHILHASQDLQRQILDTVEDFGDLDLMSTFGWEAETTFPKVLGDVIESLAGAIFVDSGFNKDTTFKSIRPLLEPLVTPQTLKLQPVRELSELCDQKGYIKKKDVVSRENGVAYITVEVEADGVVHKSTCSGRDKIMAKKVASKHVLKSLKECAFNA</sequence>
<evidence type="ECO:0000256" key="12">
    <source>
        <dbReference type="ARBA" id="ARBA00022842"/>
    </source>
</evidence>
<comment type="caution">
    <text evidence="24">The sequence shown here is derived from an EMBL/GenBank/DDBJ whole genome shotgun (WGS) entry which is preliminary data.</text>
</comment>
<dbReference type="Gene3D" id="1.10.1520.10">
    <property type="entry name" value="Ribonuclease III domain"/>
    <property type="match status" value="2"/>
</dbReference>
<dbReference type="GO" id="GO:0004525">
    <property type="term" value="F:ribonuclease III activity"/>
    <property type="evidence" value="ECO:0007669"/>
    <property type="project" value="InterPro"/>
</dbReference>
<dbReference type="FunFam" id="1.10.1520.10:FF:000004">
    <property type="entry name" value="Endoribonuclease dicer-like 1"/>
    <property type="match status" value="1"/>
</dbReference>
<feature type="domain" description="RNase III" evidence="19">
    <location>
        <begin position="1159"/>
        <end position="1306"/>
    </location>
</feature>
<evidence type="ECO:0000256" key="14">
    <source>
        <dbReference type="ARBA" id="ARBA00023158"/>
    </source>
</evidence>
<dbReference type="Pfam" id="PF00271">
    <property type="entry name" value="Helicase_C"/>
    <property type="match status" value="1"/>
</dbReference>
<keyword evidence="15" id="KW-0464">Manganese</keyword>
<dbReference type="GO" id="GO:0003723">
    <property type="term" value="F:RNA binding"/>
    <property type="evidence" value="ECO:0007669"/>
    <property type="project" value="UniProtKB-UniRule"/>
</dbReference>
<dbReference type="SMART" id="SM00949">
    <property type="entry name" value="PAZ"/>
    <property type="match status" value="1"/>
</dbReference>
<keyword evidence="11" id="KW-0067">ATP-binding</keyword>
<dbReference type="InterPro" id="IPR000999">
    <property type="entry name" value="RNase_III_dom"/>
</dbReference>
<evidence type="ECO:0000313" key="24">
    <source>
        <dbReference type="EMBL" id="KAJ8551668.1"/>
    </source>
</evidence>
<dbReference type="InterPro" id="IPR001650">
    <property type="entry name" value="Helicase_C-like"/>
</dbReference>
<proteinExistence type="inferred from homology"/>
<keyword evidence="16" id="KW-0539">Nucleus</keyword>
<dbReference type="PROSITE" id="PS51194">
    <property type="entry name" value="HELICASE_CTER"/>
    <property type="match status" value="1"/>
</dbReference>
<dbReference type="GO" id="GO:0005524">
    <property type="term" value="F:ATP binding"/>
    <property type="evidence" value="ECO:0007669"/>
    <property type="project" value="UniProtKB-KW"/>
</dbReference>
<dbReference type="InterPro" id="IPR011545">
    <property type="entry name" value="DEAD/DEAH_box_helicase_dom"/>
</dbReference>
<protein>
    <submittedName>
        <fullName evidence="24">Uncharacterized protein</fullName>
    </submittedName>
</protein>
<evidence type="ECO:0000259" key="23">
    <source>
        <dbReference type="PROSITE" id="PS51327"/>
    </source>
</evidence>
<dbReference type="SUPFAM" id="SSF69065">
    <property type="entry name" value="RNase III domain-like"/>
    <property type="match status" value="2"/>
</dbReference>
<dbReference type="Proteomes" id="UP001152561">
    <property type="component" value="Unassembled WGS sequence"/>
</dbReference>
<dbReference type="SUPFAM" id="SSF101690">
    <property type="entry name" value="PAZ domain"/>
    <property type="match status" value="1"/>
</dbReference>
<dbReference type="PROSITE" id="PS00517">
    <property type="entry name" value="RNASE_3_1"/>
    <property type="match status" value="1"/>
</dbReference>
<dbReference type="InterPro" id="IPR027417">
    <property type="entry name" value="P-loop_NTPase"/>
</dbReference>
<dbReference type="SMART" id="SM00490">
    <property type="entry name" value="HELICc"/>
    <property type="match status" value="1"/>
</dbReference>
<organism evidence="24 25">
    <name type="scientific">Anisodus acutangulus</name>
    <dbReference type="NCBI Taxonomy" id="402998"/>
    <lineage>
        <taxon>Eukaryota</taxon>
        <taxon>Viridiplantae</taxon>
        <taxon>Streptophyta</taxon>
        <taxon>Embryophyta</taxon>
        <taxon>Tracheophyta</taxon>
        <taxon>Spermatophyta</taxon>
        <taxon>Magnoliopsida</taxon>
        <taxon>eudicotyledons</taxon>
        <taxon>Gunneridae</taxon>
        <taxon>Pentapetalae</taxon>
        <taxon>asterids</taxon>
        <taxon>lamiids</taxon>
        <taxon>Solanales</taxon>
        <taxon>Solanaceae</taxon>
        <taxon>Solanoideae</taxon>
        <taxon>Hyoscyameae</taxon>
        <taxon>Anisodus</taxon>
    </lineage>
</organism>
<dbReference type="Gene3D" id="3.30.160.20">
    <property type="match status" value="1"/>
</dbReference>
<evidence type="ECO:0000256" key="1">
    <source>
        <dbReference type="ARBA" id="ARBA00001936"/>
    </source>
</evidence>
<dbReference type="PANTHER" id="PTHR14950:SF70">
    <property type="entry name" value="ENDORIBONUCLEASE DICER HOMOLOG 2"/>
    <property type="match status" value="1"/>
</dbReference>
<dbReference type="InterPro" id="IPR038248">
    <property type="entry name" value="Dicer_dimer_sf"/>
</dbReference>
<evidence type="ECO:0000259" key="20">
    <source>
        <dbReference type="PROSITE" id="PS50821"/>
    </source>
</evidence>
<dbReference type="SMART" id="SM00535">
    <property type="entry name" value="RIBOc"/>
    <property type="match status" value="2"/>
</dbReference>
<evidence type="ECO:0000256" key="17">
    <source>
        <dbReference type="ARBA" id="ARBA00035116"/>
    </source>
</evidence>
<dbReference type="CDD" id="cd18034">
    <property type="entry name" value="DEXHc_dicer"/>
    <property type="match status" value="1"/>
</dbReference>
<evidence type="ECO:0000256" key="11">
    <source>
        <dbReference type="ARBA" id="ARBA00022840"/>
    </source>
</evidence>
<dbReference type="SUPFAM" id="SSF54768">
    <property type="entry name" value="dsRNA-binding domain-like"/>
    <property type="match status" value="1"/>
</dbReference>
<dbReference type="Gene3D" id="3.40.50.300">
    <property type="entry name" value="P-loop containing nucleotide triphosphate hydrolases"/>
    <property type="match status" value="2"/>
</dbReference>
<dbReference type="Pfam" id="PF03368">
    <property type="entry name" value="Dicer_dimer"/>
    <property type="match status" value="1"/>
</dbReference>
<evidence type="ECO:0000256" key="6">
    <source>
        <dbReference type="ARBA" id="ARBA00022737"/>
    </source>
</evidence>
<dbReference type="CDD" id="cd18802">
    <property type="entry name" value="SF2_C_dicer"/>
    <property type="match status" value="1"/>
</dbReference>
<keyword evidence="25" id="KW-1185">Reference proteome</keyword>
<feature type="domain" description="RNase III" evidence="19">
    <location>
        <begin position="980"/>
        <end position="1123"/>
    </location>
</feature>
<evidence type="ECO:0000256" key="5">
    <source>
        <dbReference type="ARBA" id="ARBA00022723"/>
    </source>
</evidence>
<comment type="cofactor">
    <cofactor evidence="1">
        <name>Mn(2+)</name>
        <dbReference type="ChEBI" id="CHEBI:29035"/>
    </cofactor>
</comment>
<evidence type="ECO:0000256" key="4">
    <source>
        <dbReference type="ARBA" id="ARBA00022722"/>
    </source>
</evidence>
<accession>A0A9Q1M836</accession>
<dbReference type="GO" id="GO:0010267">
    <property type="term" value="P:ta-siRNA processing"/>
    <property type="evidence" value="ECO:0007669"/>
    <property type="project" value="UniProtKB-ARBA"/>
</dbReference>
<gene>
    <name evidence="24" type="ORF">K7X08_021683</name>
</gene>
<dbReference type="Pfam" id="PF00270">
    <property type="entry name" value="DEAD"/>
    <property type="match status" value="1"/>
</dbReference>
<dbReference type="Gene3D" id="2.170.260.10">
    <property type="entry name" value="paz domain"/>
    <property type="match status" value="1"/>
</dbReference>
<feature type="domain" description="Helicase C-terminal" evidence="22">
    <location>
        <begin position="375"/>
        <end position="539"/>
    </location>
</feature>
<keyword evidence="6" id="KW-0677">Repeat</keyword>
<evidence type="ECO:0000256" key="2">
    <source>
        <dbReference type="ARBA" id="ARBA00001946"/>
    </source>
</evidence>
<reference evidence="25" key="1">
    <citation type="journal article" date="2023" name="Proc. Natl. Acad. Sci. U.S.A.">
        <title>Genomic and structural basis for evolution of tropane alkaloid biosynthesis.</title>
        <authorList>
            <person name="Wanga Y.-J."/>
            <person name="Taina T."/>
            <person name="Yua J.-Y."/>
            <person name="Lia J."/>
            <person name="Xua B."/>
            <person name="Chenc J."/>
            <person name="D'Auriad J.C."/>
            <person name="Huanga J.-P."/>
            <person name="Huanga S.-X."/>
        </authorList>
    </citation>
    <scope>NUCLEOTIDE SEQUENCE [LARGE SCALE GENOMIC DNA]</scope>
    <source>
        <strain evidence="25">cv. KIB-2019</strain>
    </source>
</reference>
<dbReference type="GO" id="GO:0005634">
    <property type="term" value="C:nucleus"/>
    <property type="evidence" value="ECO:0007669"/>
    <property type="project" value="UniProtKB-SubCell"/>
</dbReference>
<evidence type="ECO:0000256" key="7">
    <source>
        <dbReference type="ARBA" id="ARBA00022741"/>
    </source>
</evidence>
<dbReference type="FunFam" id="3.40.50.300:FF:000420">
    <property type="entry name" value="Endoribonuclease dicer-like 1"/>
    <property type="match status" value="1"/>
</dbReference>
<evidence type="ECO:0000259" key="21">
    <source>
        <dbReference type="PROSITE" id="PS51192"/>
    </source>
</evidence>
<keyword evidence="13 18" id="KW-0694">RNA-binding</keyword>
<feature type="domain" description="Helicase ATP-binding" evidence="21">
    <location>
        <begin position="29"/>
        <end position="194"/>
    </location>
</feature>
<dbReference type="PROSITE" id="PS50142">
    <property type="entry name" value="RNASE_3_2"/>
    <property type="match status" value="2"/>
</dbReference>
<evidence type="ECO:0000256" key="3">
    <source>
        <dbReference type="ARBA" id="ARBA00004123"/>
    </source>
</evidence>
<dbReference type="InterPro" id="IPR014001">
    <property type="entry name" value="Helicase_ATP-bd"/>
</dbReference>
<keyword evidence="12" id="KW-0460">Magnesium</keyword>
<keyword evidence="10" id="KW-0347">Helicase</keyword>
<keyword evidence="7" id="KW-0547">Nucleotide-binding</keyword>
<dbReference type="SUPFAM" id="SSF52540">
    <property type="entry name" value="P-loop containing nucleoside triphosphate hydrolases"/>
    <property type="match status" value="1"/>
</dbReference>
<dbReference type="GO" id="GO:0004386">
    <property type="term" value="F:helicase activity"/>
    <property type="evidence" value="ECO:0007669"/>
    <property type="project" value="UniProtKB-KW"/>
</dbReference>
<dbReference type="OrthoDB" id="6513042at2759"/>
<evidence type="ECO:0000259" key="19">
    <source>
        <dbReference type="PROSITE" id="PS50142"/>
    </source>
</evidence>
<dbReference type="Pfam" id="PF02170">
    <property type="entry name" value="PAZ"/>
    <property type="match status" value="1"/>
</dbReference>
<comment type="subcellular location">
    <subcellularLocation>
        <location evidence="3">Nucleus</location>
    </subcellularLocation>
</comment>
<evidence type="ECO:0000256" key="16">
    <source>
        <dbReference type="ARBA" id="ARBA00023242"/>
    </source>
</evidence>
<evidence type="ECO:0000256" key="18">
    <source>
        <dbReference type="PROSITE-ProRule" id="PRU00657"/>
    </source>
</evidence>
<dbReference type="Pfam" id="PF00636">
    <property type="entry name" value="Ribonuclease_3"/>
    <property type="match status" value="2"/>
</dbReference>
<dbReference type="PANTHER" id="PTHR14950">
    <property type="entry name" value="DICER-RELATED"/>
    <property type="match status" value="1"/>
</dbReference>
<feature type="domain" description="PAZ" evidence="20">
    <location>
        <begin position="816"/>
        <end position="940"/>
    </location>
</feature>
<dbReference type="SMART" id="SM00487">
    <property type="entry name" value="DEXDc"/>
    <property type="match status" value="1"/>
</dbReference>
<keyword evidence="4" id="KW-0540">Nuclease</keyword>
<evidence type="ECO:0000256" key="15">
    <source>
        <dbReference type="ARBA" id="ARBA00023211"/>
    </source>
</evidence>
<keyword evidence="14" id="KW-0943">RNA-mediated gene silencing</keyword>
<evidence type="ECO:0000259" key="22">
    <source>
        <dbReference type="PROSITE" id="PS51194"/>
    </source>
</evidence>
<evidence type="ECO:0000313" key="25">
    <source>
        <dbReference type="Proteomes" id="UP001152561"/>
    </source>
</evidence>
<dbReference type="GO" id="GO:0046872">
    <property type="term" value="F:metal ion binding"/>
    <property type="evidence" value="ECO:0007669"/>
    <property type="project" value="UniProtKB-KW"/>
</dbReference>